<name>A0A1H7ACD3_9PSED</name>
<dbReference type="EMBL" id="FNZE01000012">
    <property type="protein sequence ID" value="SEJ63279.1"/>
    <property type="molecule type" value="Genomic_DNA"/>
</dbReference>
<evidence type="ECO:0000256" key="1">
    <source>
        <dbReference type="SAM" id="SignalP"/>
    </source>
</evidence>
<organism evidence="2 3">
    <name type="scientific">Pseudomonas linyingensis</name>
    <dbReference type="NCBI Taxonomy" id="915471"/>
    <lineage>
        <taxon>Bacteria</taxon>
        <taxon>Pseudomonadati</taxon>
        <taxon>Pseudomonadota</taxon>
        <taxon>Gammaproteobacteria</taxon>
        <taxon>Pseudomonadales</taxon>
        <taxon>Pseudomonadaceae</taxon>
        <taxon>Pseudomonas</taxon>
    </lineage>
</organism>
<dbReference type="RefSeq" id="WP_090312466.1">
    <property type="nucleotide sequence ID" value="NZ_FNZE01000012.1"/>
</dbReference>
<evidence type="ECO:0000313" key="3">
    <source>
        <dbReference type="Proteomes" id="UP000242930"/>
    </source>
</evidence>
<dbReference type="AlphaFoldDB" id="A0A1H7ACD3"/>
<keyword evidence="3" id="KW-1185">Reference proteome</keyword>
<dbReference type="STRING" id="915471.SAMN05216201_112146"/>
<dbReference type="InterPro" id="IPR012661">
    <property type="entry name" value="CHP02448"/>
</dbReference>
<sequence length="105" mass="11043">MRRSLIAATLVLLAAGSAQAQTLVATSNIVIRALERSFDFTSDTTTSVRDMKVVQAARDDAASFVASAGSIRGAQLEAALQVVRERVPEARQASDAELAQALLAL</sequence>
<proteinExistence type="predicted"/>
<gene>
    <name evidence="2" type="ORF">SAMN05216201_112146</name>
</gene>
<protein>
    <recommendedName>
        <fullName evidence="4">Holliday junction resolvasome, helicase subunit</fullName>
    </recommendedName>
</protein>
<evidence type="ECO:0000313" key="2">
    <source>
        <dbReference type="EMBL" id="SEJ63279.1"/>
    </source>
</evidence>
<dbReference type="Proteomes" id="UP000242930">
    <property type="component" value="Unassembled WGS sequence"/>
</dbReference>
<feature type="chain" id="PRO_5017243697" description="Holliday junction resolvasome, helicase subunit" evidence="1">
    <location>
        <begin position="21"/>
        <end position="105"/>
    </location>
</feature>
<dbReference type="Pfam" id="PF09498">
    <property type="entry name" value="DUF2388"/>
    <property type="match status" value="1"/>
</dbReference>
<dbReference type="NCBIfam" id="TIGR02448">
    <property type="entry name" value="conserverd hypothetical protein"/>
    <property type="match status" value="1"/>
</dbReference>
<feature type="signal peptide" evidence="1">
    <location>
        <begin position="1"/>
        <end position="20"/>
    </location>
</feature>
<evidence type="ECO:0008006" key="4">
    <source>
        <dbReference type="Google" id="ProtNLM"/>
    </source>
</evidence>
<keyword evidence="1" id="KW-0732">Signal</keyword>
<reference evidence="3" key="1">
    <citation type="submission" date="2016-10" db="EMBL/GenBank/DDBJ databases">
        <authorList>
            <person name="Varghese N."/>
            <person name="Submissions S."/>
        </authorList>
    </citation>
    <scope>NUCLEOTIDE SEQUENCE [LARGE SCALE GENOMIC DNA]</scope>
    <source>
        <strain evidence="3">LMG 25967</strain>
    </source>
</reference>
<dbReference type="OrthoDB" id="7022011at2"/>
<accession>A0A1H7ACD3</accession>